<keyword evidence="6" id="KW-1185">Reference proteome</keyword>
<protein>
    <submittedName>
        <fullName evidence="5">Methyl-accepting chemotaxis protein</fullName>
    </submittedName>
</protein>
<feature type="domain" description="Methyl-accepting transducer" evidence="4">
    <location>
        <begin position="46"/>
        <end position="300"/>
    </location>
</feature>
<evidence type="ECO:0000313" key="5">
    <source>
        <dbReference type="EMBL" id="SMC53683.1"/>
    </source>
</evidence>
<dbReference type="InterPro" id="IPR051310">
    <property type="entry name" value="MCP_chemotaxis"/>
</dbReference>
<sequence>MAYTAAVRHIDDIDAEPVATPFGAAGSVRMAPADEAAKALVEIGGSVDVLSITIAELNGTVGDVSKTLSGQAATLDHLAHAVGEIDQANRMVDDATRTAITIAVESHREVDEKSGTIRHSLEQASREIAGMAKVAAELTTDLDRVVGELKAINGFSETVQEIATQTQLLAINAGIMAARAGQEGKGFAVIAESIKQLADRTSVTSREIIGRVGAMSGTVKRLQALNAQNGAAAGTAMERAAQIETDLKAFDTVTASIGTMVERMESVSDPLALTRRLVAQVTHEANELNEDVQASVSHLGIAAESFDGLVSFAERLVGLVAHSGVETPDSALIARCMADAAHAGKLIEEAVDNGIIRMEDLFDEAYRPIEGSDPVQYITRFTELTDRIMPDIQEAMLEADSRVAFCAAIDRKGYIPTHNRIYSQPQGADPVWNAANCRNRRIFNDRTGLAAGRNTEPFLMQTYRRDMGGGVFVLMKDLSAPIIVHGRHWGGLRIGVRI</sequence>
<dbReference type="Pfam" id="PF00015">
    <property type="entry name" value="MCPsignal"/>
    <property type="match status" value="1"/>
</dbReference>
<evidence type="ECO:0000313" key="6">
    <source>
        <dbReference type="Proteomes" id="UP000192656"/>
    </source>
</evidence>
<dbReference type="PANTHER" id="PTHR43531">
    <property type="entry name" value="PROTEIN ICFG"/>
    <property type="match status" value="1"/>
</dbReference>
<evidence type="ECO:0000259" key="4">
    <source>
        <dbReference type="PROSITE" id="PS50111"/>
    </source>
</evidence>
<proteinExistence type="inferred from homology"/>
<dbReference type="Gene3D" id="1.10.287.950">
    <property type="entry name" value="Methyl-accepting chemotaxis protein"/>
    <property type="match status" value="1"/>
</dbReference>
<dbReference type="STRING" id="937218.SAMN06297251_103236"/>
<accession>A0A1W1ZZ72</accession>
<organism evidence="5 6">
    <name type="scientific">Fulvimarina manganoxydans</name>
    <dbReference type="NCBI Taxonomy" id="937218"/>
    <lineage>
        <taxon>Bacteria</taxon>
        <taxon>Pseudomonadati</taxon>
        <taxon>Pseudomonadota</taxon>
        <taxon>Alphaproteobacteria</taxon>
        <taxon>Hyphomicrobiales</taxon>
        <taxon>Aurantimonadaceae</taxon>
        <taxon>Fulvimarina</taxon>
    </lineage>
</organism>
<dbReference type="EMBL" id="FWXR01000003">
    <property type="protein sequence ID" value="SMC53683.1"/>
    <property type="molecule type" value="Genomic_DNA"/>
</dbReference>
<name>A0A1W1ZZ72_9HYPH</name>
<gene>
    <name evidence="5" type="ORF">SAMN06297251_103236</name>
</gene>
<dbReference type="PROSITE" id="PS50111">
    <property type="entry name" value="CHEMOTAXIS_TRANSDUC_2"/>
    <property type="match status" value="1"/>
</dbReference>
<evidence type="ECO:0000256" key="2">
    <source>
        <dbReference type="ARBA" id="ARBA00029447"/>
    </source>
</evidence>
<dbReference type="OrthoDB" id="2489132at2"/>
<dbReference type="GO" id="GO:0006935">
    <property type="term" value="P:chemotaxis"/>
    <property type="evidence" value="ECO:0007669"/>
    <property type="project" value="UniProtKB-KW"/>
</dbReference>
<dbReference type="PANTHER" id="PTHR43531:SF11">
    <property type="entry name" value="METHYL-ACCEPTING CHEMOTAXIS PROTEIN 3"/>
    <property type="match status" value="1"/>
</dbReference>
<evidence type="ECO:0000256" key="3">
    <source>
        <dbReference type="PROSITE-ProRule" id="PRU00284"/>
    </source>
</evidence>
<dbReference type="SUPFAM" id="SSF58104">
    <property type="entry name" value="Methyl-accepting chemotaxis protein (MCP) signaling domain"/>
    <property type="match status" value="1"/>
</dbReference>
<dbReference type="GO" id="GO:0007165">
    <property type="term" value="P:signal transduction"/>
    <property type="evidence" value="ECO:0007669"/>
    <property type="project" value="UniProtKB-KW"/>
</dbReference>
<dbReference type="RefSeq" id="WP_084409052.1">
    <property type="nucleotide sequence ID" value="NZ_FWXR01000003.1"/>
</dbReference>
<dbReference type="SMART" id="SM00283">
    <property type="entry name" value="MA"/>
    <property type="match status" value="1"/>
</dbReference>
<dbReference type="AlphaFoldDB" id="A0A1W1ZZ72"/>
<comment type="similarity">
    <text evidence="2">Belongs to the methyl-accepting chemotaxis (MCP) protein family.</text>
</comment>
<dbReference type="InterPro" id="IPR004089">
    <property type="entry name" value="MCPsignal_dom"/>
</dbReference>
<dbReference type="GO" id="GO:0016020">
    <property type="term" value="C:membrane"/>
    <property type="evidence" value="ECO:0007669"/>
    <property type="project" value="InterPro"/>
</dbReference>
<dbReference type="Proteomes" id="UP000192656">
    <property type="component" value="Unassembled WGS sequence"/>
</dbReference>
<evidence type="ECO:0000256" key="1">
    <source>
        <dbReference type="ARBA" id="ARBA00022500"/>
    </source>
</evidence>
<keyword evidence="1" id="KW-0145">Chemotaxis</keyword>
<reference evidence="5 6" key="1">
    <citation type="submission" date="2017-04" db="EMBL/GenBank/DDBJ databases">
        <authorList>
            <person name="Afonso C.L."/>
            <person name="Miller P.J."/>
            <person name="Scott M.A."/>
            <person name="Spackman E."/>
            <person name="Goraichik I."/>
            <person name="Dimitrov K.M."/>
            <person name="Suarez D.L."/>
            <person name="Swayne D.E."/>
        </authorList>
    </citation>
    <scope>NUCLEOTIDE SEQUENCE [LARGE SCALE GENOMIC DNA]</scope>
    <source>
        <strain evidence="5 6">CGMCC 1.10972</strain>
    </source>
</reference>
<keyword evidence="3" id="KW-0807">Transducer</keyword>